<proteinExistence type="predicted"/>
<protein>
    <submittedName>
        <fullName evidence="2">Putative archaeal coiled-coil protein</fullName>
    </submittedName>
</protein>
<organism evidence="2">
    <name type="scientific">uncultured marine group II/III euryarchaeote SAT1000_18_C09</name>
    <dbReference type="NCBI Taxonomy" id="1456564"/>
    <lineage>
        <taxon>Archaea</taxon>
        <taxon>Methanobacteriati</taxon>
        <taxon>Methanobacteriota</taxon>
        <taxon>environmental samples</taxon>
    </lineage>
</organism>
<evidence type="ECO:0000256" key="1">
    <source>
        <dbReference type="SAM" id="Coils"/>
    </source>
</evidence>
<feature type="coiled-coil region" evidence="1">
    <location>
        <begin position="30"/>
        <end position="114"/>
    </location>
</feature>
<accession>A0A075IC91</accession>
<name>A0A075IC91_9EURY</name>
<dbReference type="EMBL" id="KF901239">
    <property type="protein sequence ID" value="AIF23748.1"/>
    <property type="molecule type" value="Genomic_DNA"/>
</dbReference>
<dbReference type="Pfam" id="PF23435">
    <property type="entry name" value="DUF7121"/>
    <property type="match status" value="1"/>
</dbReference>
<sequence length="296" mass="34564">MIMEFDEVREVLQPLHDSLGSKSSDHRDTRDEWNAKVREFLDNRNEINRQVKELINEVQIQKAIRDEANQRVKNLKGTRADLSESLKEVREVLRGKLDEQRENLEEQKNRAKRGPSAGRIKADMEKLEHQYNIGRFLGKKEREYHKKMKQMSVALKEASKNKGRGDLRDFKDSVRDAERLQEDAHKSVEKAVMKAQEAHDLMVELSEEVDRLRDKANTAHTGLTRSKREADLLHGQYIVSLRCIHSIQDMMKAMELREKREEDSDGEERLELTDLMSKLMSGDTLSTDELMALRRN</sequence>
<reference evidence="2" key="1">
    <citation type="journal article" date="2014" name="Genome Biol. Evol.">
        <title>Pangenome evidence for extensive interdomain horizontal transfer affecting lineage core and shell genes in uncultured planktonic thaumarchaeota and euryarchaeota.</title>
        <authorList>
            <person name="Deschamps P."/>
            <person name="Zivanovic Y."/>
            <person name="Moreira D."/>
            <person name="Rodriguez-Valera F."/>
            <person name="Lopez-Garcia P."/>
        </authorList>
    </citation>
    <scope>NUCLEOTIDE SEQUENCE</scope>
</reference>
<evidence type="ECO:0000313" key="2">
    <source>
        <dbReference type="EMBL" id="AIF23748.1"/>
    </source>
</evidence>
<dbReference type="AlphaFoldDB" id="A0A075IC91"/>
<dbReference type="InterPro" id="IPR055545">
    <property type="entry name" value="DUF7121"/>
</dbReference>
<keyword evidence="1" id="KW-0175">Coiled coil</keyword>